<feature type="compositionally biased region" description="Low complexity" evidence="1">
    <location>
        <begin position="64"/>
        <end position="84"/>
    </location>
</feature>
<sequence length="90" mass="9833">MRGGEGECESEREREGREALGSRRTEKIRSFGEQPSTRDLEQRYGDLNATVSRLEVLVTSLQDSNSAASSRFSNSTASSSLSSSTKTKTP</sequence>
<evidence type="ECO:0000313" key="3">
    <source>
        <dbReference type="WBParaSite" id="L893_g11660.t1"/>
    </source>
</evidence>
<accession>A0A1I7Y239</accession>
<organism evidence="2 3">
    <name type="scientific">Steinernema glaseri</name>
    <dbReference type="NCBI Taxonomy" id="37863"/>
    <lineage>
        <taxon>Eukaryota</taxon>
        <taxon>Metazoa</taxon>
        <taxon>Ecdysozoa</taxon>
        <taxon>Nematoda</taxon>
        <taxon>Chromadorea</taxon>
        <taxon>Rhabditida</taxon>
        <taxon>Tylenchina</taxon>
        <taxon>Panagrolaimomorpha</taxon>
        <taxon>Strongyloidoidea</taxon>
        <taxon>Steinernematidae</taxon>
        <taxon>Steinernema</taxon>
    </lineage>
</organism>
<feature type="compositionally biased region" description="Basic and acidic residues" evidence="1">
    <location>
        <begin position="9"/>
        <end position="42"/>
    </location>
</feature>
<dbReference type="Proteomes" id="UP000095287">
    <property type="component" value="Unplaced"/>
</dbReference>
<evidence type="ECO:0000256" key="1">
    <source>
        <dbReference type="SAM" id="MobiDB-lite"/>
    </source>
</evidence>
<reference evidence="3" key="1">
    <citation type="submission" date="2016-11" db="UniProtKB">
        <authorList>
            <consortium name="WormBaseParasite"/>
        </authorList>
    </citation>
    <scope>IDENTIFICATION</scope>
</reference>
<feature type="region of interest" description="Disordered" evidence="1">
    <location>
        <begin position="62"/>
        <end position="90"/>
    </location>
</feature>
<proteinExistence type="predicted"/>
<feature type="region of interest" description="Disordered" evidence="1">
    <location>
        <begin position="1"/>
        <end position="42"/>
    </location>
</feature>
<protein>
    <submittedName>
        <fullName evidence="3">Uncharacterized protein</fullName>
    </submittedName>
</protein>
<keyword evidence="2" id="KW-1185">Reference proteome</keyword>
<dbReference type="WBParaSite" id="L893_g11660.t1">
    <property type="protein sequence ID" value="L893_g11660.t1"/>
    <property type="gene ID" value="L893_g11660"/>
</dbReference>
<name>A0A1I7Y239_9BILA</name>
<evidence type="ECO:0000313" key="2">
    <source>
        <dbReference type="Proteomes" id="UP000095287"/>
    </source>
</evidence>
<dbReference type="AlphaFoldDB" id="A0A1I7Y239"/>